<reference evidence="1" key="1">
    <citation type="submission" date="2021-11" db="EMBL/GenBank/DDBJ databases">
        <title>Genome sequence.</title>
        <authorList>
            <person name="Sun Q."/>
        </authorList>
    </citation>
    <scope>NUCLEOTIDE SEQUENCE</scope>
    <source>
        <strain evidence="1">JC740</strain>
    </source>
</reference>
<dbReference type="SUPFAM" id="SSF48452">
    <property type="entry name" value="TPR-like"/>
    <property type="match status" value="1"/>
</dbReference>
<dbReference type="EMBL" id="JAJKFW010000016">
    <property type="protein sequence ID" value="MCC9642182.1"/>
    <property type="molecule type" value="Genomic_DNA"/>
</dbReference>
<protein>
    <recommendedName>
        <fullName evidence="3">Tetratricopeptide repeat protein</fullName>
    </recommendedName>
</protein>
<accession>A0ABS8NF53</accession>
<name>A0ABS8NF53_9BACT</name>
<organism evidence="1 2">
    <name type="scientific">Rhodopirellula halodulae</name>
    <dbReference type="NCBI Taxonomy" id="2894198"/>
    <lineage>
        <taxon>Bacteria</taxon>
        <taxon>Pseudomonadati</taxon>
        <taxon>Planctomycetota</taxon>
        <taxon>Planctomycetia</taxon>
        <taxon>Pirellulales</taxon>
        <taxon>Pirellulaceae</taxon>
        <taxon>Rhodopirellula</taxon>
    </lineage>
</organism>
<evidence type="ECO:0008006" key="3">
    <source>
        <dbReference type="Google" id="ProtNLM"/>
    </source>
</evidence>
<dbReference type="InterPro" id="IPR011990">
    <property type="entry name" value="TPR-like_helical_dom_sf"/>
</dbReference>
<keyword evidence="2" id="KW-1185">Reference proteome</keyword>
<dbReference type="RefSeq" id="WP_230272914.1">
    <property type="nucleotide sequence ID" value="NZ_JAJKFW010000016.1"/>
</dbReference>
<evidence type="ECO:0000313" key="1">
    <source>
        <dbReference type="EMBL" id="MCC9642182.1"/>
    </source>
</evidence>
<dbReference type="Gene3D" id="1.25.40.10">
    <property type="entry name" value="Tetratricopeptide repeat domain"/>
    <property type="match status" value="1"/>
</dbReference>
<proteinExistence type="predicted"/>
<comment type="caution">
    <text evidence="1">The sequence shown here is derived from an EMBL/GenBank/DDBJ whole genome shotgun (WGS) entry which is preliminary data.</text>
</comment>
<dbReference type="PANTHER" id="PTHR12558:SF13">
    <property type="entry name" value="CELL DIVISION CYCLE PROTEIN 27 HOMOLOG"/>
    <property type="match status" value="1"/>
</dbReference>
<gene>
    <name evidence="1" type="ORF">LOC71_07845</name>
</gene>
<evidence type="ECO:0000313" key="2">
    <source>
        <dbReference type="Proteomes" id="UP001430306"/>
    </source>
</evidence>
<sequence>MQTSSSHEFFDSPLRNVAAESTLRDARIALSNNHPERVIQSLASAKPLQQSHHDIEPAVLLGLAYHHLGRALESADALEKASLLGPIPDEARVALASSYAELRRTDLARDLFLELAISRRLPPGLMLQVAAGLAAIDSPQLAMKVCEWITESDDTVAQAYFDMGVYSARCGNELYITEALTRRALQLDSKNLHYQVGLASLLIQLRREDEAIEAMTLVNVDNIHQATCFSCLERIAELLSRRERHELASACRTQAKRLRDDASAPKPC</sequence>
<dbReference type="PANTHER" id="PTHR12558">
    <property type="entry name" value="CELL DIVISION CYCLE 16,23,27"/>
    <property type="match status" value="1"/>
</dbReference>
<dbReference type="Proteomes" id="UP001430306">
    <property type="component" value="Unassembled WGS sequence"/>
</dbReference>